<accession>A0A9W8H8E1</accession>
<proteinExistence type="inferred from homology"/>
<dbReference type="InterPro" id="IPR005996">
    <property type="entry name" value="Ribosomal_uL30_bac-type"/>
</dbReference>
<dbReference type="GO" id="GO:0015934">
    <property type="term" value="C:large ribosomal subunit"/>
    <property type="evidence" value="ECO:0007669"/>
    <property type="project" value="InterPro"/>
</dbReference>
<sequence length="139" mass="14617">MLRCLAAPAAASALRAGGGARAASTAAPAAPAANSGRLWKITLRRSPIGLHPKIRENARALGLTRCGHVVYRQVSDTIAGKIIKVKEIVKLELVGRVEPIKKPAPAGYEVIGRLNPQIAPGSKAAKPLLPLRKRSQPSQ</sequence>
<comment type="similarity">
    <text evidence="1">Belongs to the universal ribosomal protein uL30 family.</text>
</comment>
<evidence type="ECO:0000313" key="7">
    <source>
        <dbReference type="EMBL" id="KAJ2778106.1"/>
    </source>
</evidence>
<dbReference type="SUPFAM" id="SSF55129">
    <property type="entry name" value="Ribosomal protein L30p/L7e"/>
    <property type="match status" value="1"/>
</dbReference>
<dbReference type="InterPro" id="IPR016082">
    <property type="entry name" value="Ribosomal_uL30_ferredoxin-like"/>
</dbReference>
<evidence type="ECO:0000256" key="4">
    <source>
        <dbReference type="ARBA" id="ARBA00035281"/>
    </source>
</evidence>
<keyword evidence="3" id="KW-0687">Ribonucleoprotein</keyword>
<feature type="domain" description="Large ribosomal subunit protein uL30-like ferredoxin-like fold" evidence="6">
    <location>
        <begin position="40"/>
        <end position="89"/>
    </location>
</feature>
<dbReference type="GO" id="GO:0003735">
    <property type="term" value="F:structural constituent of ribosome"/>
    <property type="evidence" value="ECO:0007669"/>
    <property type="project" value="InterPro"/>
</dbReference>
<dbReference type="GO" id="GO:0006412">
    <property type="term" value="P:translation"/>
    <property type="evidence" value="ECO:0007669"/>
    <property type="project" value="InterPro"/>
</dbReference>
<dbReference type="Proteomes" id="UP001140217">
    <property type="component" value="Unassembled WGS sequence"/>
</dbReference>
<dbReference type="Pfam" id="PF00327">
    <property type="entry name" value="Ribosomal_L30"/>
    <property type="match status" value="1"/>
</dbReference>
<comment type="caution">
    <text evidence="7">The sequence shown here is derived from an EMBL/GenBank/DDBJ whole genome shotgun (WGS) entry which is preliminary data.</text>
</comment>
<dbReference type="Gene3D" id="3.30.1390.20">
    <property type="entry name" value="Ribosomal protein L30, ferredoxin-like fold domain"/>
    <property type="match status" value="1"/>
</dbReference>
<gene>
    <name evidence="7" type="primary">MRPL33</name>
    <name evidence="7" type="ORF">H4R18_004803</name>
</gene>
<organism evidence="7 8">
    <name type="scientific">Coemansia javaensis</name>
    <dbReference type="NCBI Taxonomy" id="2761396"/>
    <lineage>
        <taxon>Eukaryota</taxon>
        <taxon>Fungi</taxon>
        <taxon>Fungi incertae sedis</taxon>
        <taxon>Zoopagomycota</taxon>
        <taxon>Kickxellomycotina</taxon>
        <taxon>Kickxellomycetes</taxon>
        <taxon>Kickxellales</taxon>
        <taxon>Kickxellaceae</taxon>
        <taxon>Coemansia</taxon>
    </lineage>
</organism>
<evidence type="ECO:0000259" key="6">
    <source>
        <dbReference type="Pfam" id="PF00327"/>
    </source>
</evidence>
<dbReference type="CDD" id="cd01658">
    <property type="entry name" value="Ribosomal_L30"/>
    <property type="match status" value="1"/>
</dbReference>
<evidence type="ECO:0000313" key="8">
    <source>
        <dbReference type="Proteomes" id="UP001140217"/>
    </source>
</evidence>
<name>A0A9W8H8E1_9FUNG</name>
<keyword evidence="2 7" id="KW-0689">Ribosomal protein</keyword>
<dbReference type="NCBIfam" id="TIGR01308">
    <property type="entry name" value="rpmD_bact"/>
    <property type="match status" value="1"/>
</dbReference>
<feature type="region of interest" description="Disordered" evidence="5">
    <location>
        <begin position="119"/>
        <end position="139"/>
    </location>
</feature>
<protein>
    <recommendedName>
        <fullName evidence="4">Large ribosomal subunit protein uL30m</fullName>
    </recommendedName>
</protein>
<evidence type="ECO:0000256" key="5">
    <source>
        <dbReference type="SAM" id="MobiDB-lite"/>
    </source>
</evidence>
<dbReference type="OrthoDB" id="509901at2759"/>
<dbReference type="AlphaFoldDB" id="A0A9W8H8E1"/>
<reference evidence="7" key="1">
    <citation type="submission" date="2022-07" db="EMBL/GenBank/DDBJ databases">
        <title>Phylogenomic reconstructions and comparative analyses of Kickxellomycotina fungi.</title>
        <authorList>
            <person name="Reynolds N.K."/>
            <person name="Stajich J.E."/>
            <person name="Barry K."/>
            <person name="Grigoriev I.V."/>
            <person name="Crous P."/>
            <person name="Smith M.E."/>
        </authorList>
    </citation>
    <scope>NUCLEOTIDE SEQUENCE</scope>
    <source>
        <strain evidence="7">NBRC 105414</strain>
    </source>
</reference>
<evidence type="ECO:0000256" key="3">
    <source>
        <dbReference type="ARBA" id="ARBA00023274"/>
    </source>
</evidence>
<dbReference type="EMBL" id="JANBUL010000249">
    <property type="protein sequence ID" value="KAJ2778106.1"/>
    <property type="molecule type" value="Genomic_DNA"/>
</dbReference>
<evidence type="ECO:0000256" key="2">
    <source>
        <dbReference type="ARBA" id="ARBA00022980"/>
    </source>
</evidence>
<dbReference type="InterPro" id="IPR036919">
    <property type="entry name" value="Ribo_uL30_ferredoxin-like_sf"/>
</dbReference>
<keyword evidence="8" id="KW-1185">Reference proteome</keyword>
<evidence type="ECO:0000256" key="1">
    <source>
        <dbReference type="ARBA" id="ARBA00007594"/>
    </source>
</evidence>